<proteinExistence type="predicted"/>
<gene>
    <name evidence="1" type="ORF">IWW36_004440</name>
</gene>
<dbReference type="EMBL" id="JANBUW010000587">
    <property type="protein sequence ID" value="KAJ2846248.1"/>
    <property type="molecule type" value="Genomic_DNA"/>
</dbReference>
<dbReference type="AlphaFoldDB" id="A0A9W8I3K3"/>
<reference evidence="1" key="1">
    <citation type="submission" date="2022-07" db="EMBL/GenBank/DDBJ databases">
        <title>Phylogenomic reconstructions and comparative analyses of Kickxellomycotina fungi.</title>
        <authorList>
            <person name="Reynolds N.K."/>
            <person name="Stajich J.E."/>
            <person name="Barry K."/>
            <person name="Grigoriev I.V."/>
            <person name="Crous P."/>
            <person name="Smith M.E."/>
        </authorList>
    </citation>
    <scope>NUCLEOTIDE SEQUENCE</scope>
    <source>
        <strain evidence="1">NRRL 1566</strain>
    </source>
</reference>
<name>A0A9W8I3K3_9FUNG</name>
<comment type="caution">
    <text evidence="1">The sequence shown here is derived from an EMBL/GenBank/DDBJ whole genome shotgun (WGS) entry which is preliminary data.</text>
</comment>
<feature type="non-terminal residue" evidence="1">
    <location>
        <position position="75"/>
    </location>
</feature>
<protein>
    <submittedName>
        <fullName evidence="1">Uncharacterized protein</fullName>
    </submittedName>
</protein>
<sequence length="75" mass="8390">MEATATGQQLKERIEEELESIAPGAGNWVKTITYNNDGCEQDILELNSLNDGSLESKDKFNAYVTFMEDSPFRSV</sequence>
<organism evidence="1 2">
    <name type="scientific">Coemansia brasiliensis</name>
    <dbReference type="NCBI Taxonomy" id="2650707"/>
    <lineage>
        <taxon>Eukaryota</taxon>
        <taxon>Fungi</taxon>
        <taxon>Fungi incertae sedis</taxon>
        <taxon>Zoopagomycota</taxon>
        <taxon>Kickxellomycotina</taxon>
        <taxon>Kickxellomycetes</taxon>
        <taxon>Kickxellales</taxon>
        <taxon>Kickxellaceae</taxon>
        <taxon>Coemansia</taxon>
    </lineage>
</organism>
<dbReference type="Proteomes" id="UP001139887">
    <property type="component" value="Unassembled WGS sequence"/>
</dbReference>
<evidence type="ECO:0000313" key="1">
    <source>
        <dbReference type="EMBL" id="KAJ2846248.1"/>
    </source>
</evidence>
<evidence type="ECO:0000313" key="2">
    <source>
        <dbReference type="Proteomes" id="UP001139887"/>
    </source>
</evidence>
<keyword evidence="2" id="KW-1185">Reference proteome</keyword>
<accession>A0A9W8I3K3</accession>